<protein>
    <recommendedName>
        <fullName evidence="1">Winged helix-turn-helix domain-containing protein</fullName>
    </recommendedName>
</protein>
<sequence length="731" mass="78044">MPSKALAEELGADPSPELSSLHAEILQGAPETNLRVPLTSFVGRSAEVDEVRRLVQDHRLTTLTGPGGSGKTRLAIEAARGLPGEVWFVELAALNDDVSQAILSALGIRELGALRTRSLLLVLDNCEHVIDEVAHLADKLLGECPLLRILATSREPIGITGEAVRLVEPLDLPPAEASFADSLSYPAVRLLAERAHPGFSPTPAVVQICRALDGIPLALELAAVLLRTMTAEQVASRLDDRFRLLTKGSRTALPRHQTLKAVIDWSWDLLSSREQDVLCRLAVFSDGATLEAVEHVCGPDAVSVLTSLADKSLVIAGGRFRMLETIKAYCLDRLDDAAGARQAHASYLISLAEAADPHLRRAEQVEWLAKMEAEDANINSALRFVTDAQTGVRLTAAVGWYWLLEWSLRCRRVPGVCLGVRALALPGSVDPDLRATACTAVAQFNFLGNGDEEQALGWVSAAQQLGGRHPLVQLVSPDPLASDDPWVRAMGQLYLAIGALVAGDPSDAGFRTALAEFRVLGERWGISTSLTNLADLAAWRGDLSAAVAHCQEAVDVVEEIVPPEDAWKPRLRLAQLLWLRGDRDGSALALSVASRDASRIGLPEAQVAAAFTAADIARWAGDVPAAQAALAKATSLGKDLTLNWGFRAMVLDLRAYLTGSSREDALALARRSRSAPVIAQVLIGQADQALGSGDLAEAARLLAESVAVRGMPDLSNPDAARIQAKLSDPYG</sequence>
<gene>
    <name evidence="2" type="ORF">LWC34_31465</name>
</gene>
<dbReference type="InterPro" id="IPR027417">
    <property type="entry name" value="P-loop_NTPase"/>
</dbReference>
<accession>A0ABS8ZHK3</accession>
<dbReference type="Pfam" id="PF25872">
    <property type="entry name" value="HTH_77"/>
    <property type="match status" value="1"/>
</dbReference>
<dbReference type="Gene3D" id="1.25.40.10">
    <property type="entry name" value="Tetratricopeptide repeat domain"/>
    <property type="match status" value="1"/>
</dbReference>
<dbReference type="PANTHER" id="PTHR47691:SF3">
    <property type="entry name" value="HTH-TYPE TRANSCRIPTIONAL REGULATOR RV0890C-RELATED"/>
    <property type="match status" value="1"/>
</dbReference>
<dbReference type="RefSeq" id="WP_233728695.1">
    <property type="nucleotide sequence ID" value="NZ_JAJVCN010000002.1"/>
</dbReference>
<proteinExistence type="predicted"/>
<dbReference type="InterPro" id="IPR058852">
    <property type="entry name" value="HTH_77"/>
</dbReference>
<comment type="caution">
    <text evidence="2">The sequence shown here is derived from an EMBL/GenBank/DDBJ whole genome shotgun (WGS) entry which is preliminary data.</text>
</comment>
<evidence type="ECO:0000259" key="1">
    <source>
        <dbReference type="Pfam" id="PF25872"/>
    </source>
</evidence>
<organism evidence="2 3">
    <name type="scientific">Kibdelosporangium philippinense</name>
    <dbReference type="NCBI Taxonomy" id="211113"/>
    <lineage>
        <taxon>Bacteria</taxon>
        <taxon>Bacillati</taxon>
        <taxon>Actinomycetota</taxon>
        <taxon>Actinomycetes</taxon>
        <taxon>Pseudonocardiales</taxon>
        <taxon>Pseudonocardiaceae</taxon>
        <taxon>Kibdelosporangium</taxon>
    </lineage>
</organism>
<dbReference type="Proteomes" id="UP001521150">
    <property type="component" value="Unassembled WGS sequence"/>
</dbReference>
<dbReference type="EMBL" id="JAJVCN010000002">
    <property type="protein sequence ID" value="MCE7007306.1"/>
    <property type="molecule type" value="Genomic_DNA"/>
</dbReference>
<dbReference type="SUPFAM" id="SSF52540">
    <property type="entry name" value="P-loop containing nucleoside triphosphate hydrolases"/>
    <property type="match status" value="1"/>
</dbReference>
<reference evidence="2 3" key="1">
    <citation type="submission" date="2021-12" db="EMBL/GenBank/DDBJ databases">
        <title>Genome sequence of Kibdelosporangium philippinense ATCC 49844.</title>
        <authorList>
            <person name="Fedorov E.A."/>
            <person name="Omeragic M."/>
            <person name="Shalygina K.F."/>
            <person name="Maclea K.S."/>
        </authorList>
    </citation>
    <scope>NUCLEOTIDE SEQUENCE [LARGE SCALE GENOMIC DNA]</scope>
    <source>
        <strain evidence="2 3">ATCC 49844</strain>
    </source>
</reference>
<keyword evidence="3" id="KW-1185">Reference proteome</keyword>
<name>A0ABS8ZHK3_9PSEU</name>
<dbReference type="InterPro" id="IPR011990">
    <property type="entry name" value="TPR-like_helical_dom_sf"/>
</dbReference>
<dbReference type="SUPFAM" id="SSF48452">
    <property type="entry name" value="TPR-like"/>
    <property type="match status" value="1"/>
</dbReference>
<evidence type="ECO:0000313" key="3">
    <source>
        <dbReference type="Proteomes" id="UP001521150"/>
    </source>
</evidence>
<dbReference type="PANTHER" id="PTHR47691">
    <property type="entry name" value="REGULATOR-RELATED"/>
    <property type="match status" value="1"/>
</dbReference>
<feature type="domain" description="Winged helix-turn-helix" evidence="1">
    <location>
        <begin position="270"/>
        <end position="334"/>
    </location>
</feature>
<dbReference type="Gene3D" id="3.40.50.300">
    <property type="entry name" value="P-loop containing nucleotide triphosphate hydrolases"/>
    <property type="match status" value="1"/>
</dbReference>
<evidence type="ECO:0000313" key="2">
    <source>
        <dbReference type="EMBL" id="MCE7007306.1"/>
    </source>
</evidence>